<comment type="caution">
    <text evidence="2">The sequence shown here is derived from an EMBL/GenBank/DDBJ whole genome shotgun (WGS) entry which is preliminary data.</text>
</comment>
<dbReference type="Proteomes" id="UP000305760">
    <property type="component" value="Unassembled WGS sequence"/>
</dbReference>
<name>A0A5C4RXP3_9GAMM</name>
<reference evidence="2 3" key="1">
    <citation type="submission" date="2019-03" db="EMBL/GenBank/DDBJ databases">
        <title>Arenimonas daejeonensis sp. nov., isolated from compost.</title>
        <authorList>
            <person name="Jeon C.O."/>
        </authorList>
    </citation>
    <scope>NUCLEOTIDE SEQUENCE [LARGE SCALE GENOMIC DNA]</scope>
    <source>
        <strain evidence="2 3">R29</strain>
    </source>
</reference>
<dbReference type="RefSeq" id="WP_139446937.1">
    <property type="nucleotide sequence ID" value="NZ_SMDR01000001.1"/>
</dbReference>
<dbReference type="OrthoDB" id="1524207at2"/>
<evidence type="ECO:0000313" key="3">
    <source>
        <dbReference type="Proteomes" id="UP000305760"/>
    </source>
</evidence>
<keyword evidence="1" id="KW-0732">Signal</keyword>
<organism evidence="2 3">
    <name type="scientific">Arenimonas terrae</name>
    <dbReference type="NCBI Taxonomy" id="2546226"/>
    <lineage>
        <taxon>Bacteria</taxon>
        <taxon>Pseudomonadati</taxon>
        <taxon>Pseudomonadota</taxon>
        <taxon>Gammaproteobacteria</taxon>
        <taxon>Lysobacterales</taxon>
        <taxon>Lysobacteraceae</taxon>
        <taxon>Arenimonas</taxon>
    </lineage>
</organism>
<dbReference type="PROSITE" id="PS51257">
    <property type="entry name" value="PROKAR_LIPOPROTEIN"/>
    <property type="match status" value="1"/>
</dbReference>
<evidence type="ECO:0008006" key="4">
    <source>
        <dbReference type="Google" id="ProtNLM"/>
    </source>
</evidence>
<evidence type="ECO:0000313" key="2">
    <source>
        <dbReference type="EMBL" id="TNJ35467.1"/>
    </source>
</evidence>
<proteinExistence type="predicted"/>
<accession>A0A5C4RXP3</accession>
<dbReference type="EMBL" id="SMDR01000001">
    <property type="protein sequence ID" value="TNJ35467.1"/>
    <property type="molecule type" value="Genomic_DNA"/>
</dbReference>
<keyword evidence="3" id="KW-1185">Reference proteome</keyword>
<protein>
    <recommendedName>
        <fullName evidence="4">Lipoprotein</fullName>
    </recommendedName>
</protein>
<feature type="signal peptide" evidence="1">
    <location>
        <begin position="1"/>
        <end position="25"/>
    </location>
</feature>
<gene>
    <name evidence="2" type="ORF">E1B00_06850</name>
</gene>
<evidence type="ECO:0000256" key="1">
    <source>
        <dbReference type="SAM" id="SignalP"/>
    </source>
</evidence>
<dbReference type="AlphaFoldDB" id="A0A5C4RXP3"/>
<sequence length="229" mass="23816">MKTLILRASLLATALGLAACAGAPAASSAPVAIPGLPEPLPPPGIDEAGNPPAPADAFLSAIARHCGQAFAGRVVVDHPASPDSAFAGKALVMHVRDCGADQVRIPFHVGDDHSRTWVLTRTASGLRLKHDHHHADGSADAVTMYGGDSAEAGTAIRQAFPVDAESVAVFTREGLAASVTNTWAMEVEPGKRFLYELSRPGGRLFQVEFDLSRPVPLPPPAWGSEAAKP</sequence>
<feature type="chain" id="PRO_5022712797" description="Lipoprotein" evidence="1">
    <location>
        <begin position="26"/>
        <end position="229"/>
    </location>
</feature>